<dbReference type="EMBL" id="BGZK01000305">
    <property type="protein sequence ID" value="GBP35583.1"/>
    <property type="molecule type" value="Genomic_DNA"/>
</dbReference>
<gene>
    <name evidence="1" type="ORF">EVAR_17445_1</name>
</gene>
<evidence type="ECO:0000313" key="1">
    <source>
        <dbReference type="EMBL" id="GBP35583.1"/>
    </source>
</evidence>
<comment type="caution">
    <text evidence="1">The sequence shown here is derived from an EMBL/GenBank/DDBJ whole genome shotgun (WGS) entry which is preliminary data.</text>
</comment>
<protein>
    <submittedName>
        <fullName evidence="1">Uncharacterized protein</fullName>
    </submittedName>
</protein>
<keyword evidence="2" id="KW-1185">Reference proteome</keyword>
<accession>A0A4C1VA38</accession>
<name>A0A4C1VA38_EUMVA</name>
<dbReference type="Proteomes" id="UP000299102">
    <property type="component" value="Unassembled WGS sequence"/>
</dbReference>
<organism evidence="1 2">
    <name type="scientific">Eumeta variegata</name>
    <name type="common">Bagworm moth</name>
    <name type="synonym">Eumeta japonica</name>
    <dbReference type="NCBI Taxonomy" id="151549"/>
    <lineage>
        <taxon>Eukaryota</taxon>
        <taxon>Metazoa</taxon>
        <taxon>Ecdysozoa</taxon>
        <taxon>Arthropoda</taxon>
        <taxon>Hexapoda</taxon>
        <taxon>Insecta</taxon>
        <taxon>Pterygota</taxon>
        <taxon>Neoptera</taxon>
        <taxon>Endopterygota</taxon>
        <taxon>Lepidoptera</taxon>
        <taxon>Glossata</taxon>
        <taxon>Ditrysia</taxon>
        <taxon>Tineoidea</taxon>
        <taxon>Psychidae</taxon>
        <taxon>Oiketicinae</taxon>
        <taxon>Eumeta</taxon>
    </lineage>
</organism>
<dbReference type="AlphaFoldDB" id="A0A4C1VA38"/>
<reference evidence="1 2" key="1">
    <citation type="journal article" date="2019" name="Commun. Biol.">
        <title>The bagworm genome reveals a unique fibroin gene that provides high tensile strength.</title>
        <authorList>
            <person name="Kono N."/>
            <person name="Nakamura H."/>
            <person name="Ohtoshi R."/>
            <person name="Tomita M."/>
            <person name="Numata K."/>
            <person name="Arakawa K."/>
        </authorList>
    </citation>
    <scope>NUCLEOTIDE SEQUENCE [LARGE SCALE GENOMIC DNA]</scope>
</reference>
<sequence length="198" mass="22607">MTGSRIEITNRTRNTIESCETREIQHYHRIRTYSLFRLVHRVRVPVIQSSFPTFHQTDPLHYMPYSFSRDRQRTAGGLLTWRWRGARTASDAGDYLTARRRRTSSHGGGVCEKNLSQNLLCVRTHTPSARAGDAVTTARRAAAGGGETRMSHSKIFRNLDEDGSLGLGLPRVGTRSRVWERPVRMRRRRRGLSRSAST</sequence>
<evidence type="ECO:0000313" key="2">
    <source>
        <dbReference type="Proteomes" id="UP000299102"/>
    </source>
</evidence>
<proteinExistence type="predicted"/>